<protein>
    <submittedName>
        <fullName evidence="1">Uncharacterized protein</fullName>
    </submittedName>
</protein>
<keyword evidence="2" id="KW-1185">Reference proteome</keyword>
<reference evidence="2" key="1">
    <citation type="journal article" date="2019" name="Int. J. Syst. Evol. Microbiol.">
        <title>The Global Catalogue of Microorganisms (GCM) 10K type strain sequencing project: providing services to taxonomists for standard genome sequencing and annotation.</title>
        <authorList>
            <consortium name="The Broad Institute Genomics Platform"/>
            <consortium name="The Broad Institute Genome Sequencing Center for Infectious Disease"/>
            <person name="Wu L."/>
            <person name="Ma J."/>
        </authorList>
    </citation>
    <scope>NUCLEOTIDE SEQUENCE [LARGE SCALE GENOMIC DNA]</scope>
    <source>
        <strain evidence="2">CECT 8482</strain>
    </source>
</reference>
<accession>A0ABT8DD11</accession>
<comment type="caution">
    <text evidence="1">The sequence shown here is derived from an EMBL/GenBank/DDBJ whole genome shotgun (WGS) entry which is preliminary data.</text>
</comment>
<evidence type="ECO:0000313" key="1">
    <source>
        <dbReference type="EMBL" id="MDN3714315.1"/>
    </source>
</evidence>
<sequence length="207" mass="22587">MPDQLNRAFGRGLEVIGDGGVEFAHAIILAGLREGLGKAHRGGVLVHLADALDLDRDLAGSAVKRWRIVRIGGVPQAAQLVLLQEARHAEHLEQAVLVVTFVIGLAVHDVVEEQPFAHGLGLGHARRLDLDDPARHAGVLVHHHHESFGLFQGQDGKGCTNATSRDHQPQCPDDEAEPFAAFSFKKEFAFENRSLFRHTVCHGIPRN</sequence>
<dbReference type="EMBL" id="JAUFRC010000004">
    <property type="protein sequence ID" value="MDN3714315.1"/>
    <property type="molecule type" value="Genomic_DNA"/>
</dbReference>
<gene>
    <name evidence="1" type="ORF">QWZ10_25455</name>
</gene>
<evidence type="ECO:0000313" key="2">
    <source>
        <dbReference type="Proteomes" id="UP001243846"/>
    </source>
</evidence>
<name>A0ABT8DD11_9RHOB</name>
<proteinExistence type="predicted"/>
<dbReference type="Proteomes" id="UP001243846">
    <property type="component" value="Unassembled WGS sequence"/>
</dbReference>
<organism evidence="1 2">
    <name type="scientific">Paracoccus cavernae</name>
    <dbReference type="NCBI Taxonomy" id="1571207"/>
    <lineage>
        <taxon>Bacteria</taxon>
        <taxon>Pseudomonadati</taxon>
        <taxon>Pseudomonadota</taxon>
        <taxon>Alphaproteobacteria</taxon>
        <taxon>Rhodobacterales</taxon>
        <taxon>Paracoccaceae</taxon>
        <taxon>Paracoccus</taxon>
    </lineage>
</organism>